<evidence type="ECO:0000256" key="1">
    <source>
        <dbReference type="SAM" id="Coils"/>
    </source>
</evidence>
<dbReference type="SUPFAM" id="SSF46966">
    <property type="entry name" value="Spectrin repeat"/>
    <property type="match status" value="1"/>
</dbReference>
<evidence type="ECO:0000313" key="3">
    <source>
        <dbReference type="Proteomes" id="UP000291084"/>
    </source>
</evidence>
<name>A0A0S3RJ95_PHAAN</name>
<keyword evidence="1" id="KW-0175">Coiled coil</keyword>
<dbReference type="AlphaFoldDB" id="A0A0S3RJ95"/>
<accession>A0A0S3RJ95</accession>
<dbReference type="OrthoDB" id="1435784at2759"/>
<keyword evidence="3" id="KW-1185">Reference proteome</keyword>
<gene>
    <name evidence="2" type="primary">Vigan.03G013100</name>
    <name evidence="2" type="ORF">VIGAN_03013100</name>
</gene>
<organism evidence="2 3">
    <name type="scientific">Vigna angularis var. angularis</name>
    <dbReference type="NCBI Taxonomy" id="157739"/>
    <lineage>
        <taxon>Eukaryota</taxon>
        <taxon>Viridiplantae</taxon>
        <taxon>Streptophyta</taxon>
        <taxon>Embryophyta</taxon>
        <taxon>Tracheophyta</taxon>
        <taxon>Spermatophyta</taxon>
        <taxon>Magnoliopsida</taxon>
        <taxon>eudicotyledons</taxon>
        <taxon>Gunneridae</taxon>
        <taxon>Pentapetalae</taxon>
        <taxon>rosids</taxon>
        <taxon>fabids</taxon>
        <taxon>Fabales</taxon>
        <taxon>Fabaceae</taxon>
        <taxon>Papilionoideae</taxon>
        <taxon>50 kb inversion clade</taxon>
        <taxon>NPAAA clade</taxon>
        <taxon>indigoferoid/millettioid clade</taxon>
        <taxon>Phaseoleae</taxon>
        <taxon>Vigna</taxon>
    </lineage>
</organism>
<feature type="coiled-coil region" evidence="1">
    <location>
        <begin position="147"/>
        <end position="195"/>
    </location>
</feature>
<reference evidence="2 3" key="1">
    <citation type="journal article" date="2015" name="Sci. Rep.">
        <title>The power of single molecule real-time sequencing technology in the de novo assembly of a eukaryotic genome.</title>
        <authorList>
            <person name="Sakai H."/>
            <person name="Naito K."/>
            <person name="Ogiso-Tanaka E."/>
            <person name="Takahashi Y."/>
            <person name="Iseki K."/>
            <person name="Muto C."/>
            <person name="Satou K."/>
            <person name="Teruya K."/>
            <person name="Shiroma A."/>
            <person name="Shimoji M."/>
            <person name="Hirano T."/>
            <person name="Itoh T."/>
            <person name="Kaga A."/>
            <person name="Tomooka N."/>
        </authorList>
    </citation>
    <scope>NUCLEOTIDE SEQUENCE [LARGE SCALE GENOMIC DNA]</scope>
    <source>
        <strain evidence="3">cv. Shumari</strain>
    </source>
</reference>
<dbReference type="EMBL" id="AP015036">
    <property type="protein sequence ID" value="BAT80541.1"/>
    <property type="molecule type" value="Genomic_DNA"/>
</dbReference>
<proteinExistence type="predicted"/>
<sequence length="213" mass="25008">MNEDKTEIAPYKNIKIQEGLNLLDKTEGIGIVSNNDVVVTPDTRTRLEKYKHLVDLNDSQICLLVEAIEAYPHLWNACEKFTDRFRAWMLKTLADMLLFLRSESVGSINREREREFLKLCDEAVQLGFERSWVDEMRQRVLGRDPKLDHAKVRINELLKSHDDLIEELDSIKTPIDELLKRHDHLTQELHNMKKQLISLNNFFDAPTKCFDFL</sequence>
<evidence type="ECO:0000313" key="2">
    <source>
        <dbReference type="EMBL" id="BAT80541.1"/>
    </source>
</evidence>
<dbReference type="Proteomes" id="UP000291084">
    <property type="component" value="Chromosome 3"/>
</dbReference>
<protein>
    <submittedName>
        <fullName evidence="2">Uncharacterized protein</fullName>
    </submittedName>
</protein>